<proteinExistence type="predicted"/>
<evidence type="ECO:0000313" key="1">
    <source>
        <dbReference type="EMBL" id="EJT74820.1"/>
    </source>
</evidence>
<dbReference type="GeneID" id="20349116"/>
<protein>
    <submittedName>
        <fullName evidence="1 2">Uncharacterized protein</fullName>
    </submittedName>
</protein>
<sequence length="97" mass="10529">MDDFADYFPGRSVDSARAFETYSQLVEDPRDRLRMRSESPQLRADTPQVLCNGGDATCQGGSGCRDPRDGGDEAYHFGHPFIVGAACVATLVRRSAG</sequence>
<reference evidence="2" key="4">
    <citation type="journal article" date="2015" name="G3 (Bethesda)">
        <title>Genome sequences of three phytopathogenic species of the Magnaporthaceae family of fungi.</title>
        <authorList>
            <person name="Okagaki L.H."/>
            <person name="Nunes C.C."/>
            <person name="Sailsbery J."/>
            <person name="Clay B."/>
            <person name="Brown D."/>
            <person name="John T."/>
            <person name="Oh Y."/>
            <person name="Young N."/>
            <person name="Fitzgerald M."/>
            <person name="Haas B.J."/>
            <person name="Zeng Q."/>
            <person name="Young S."/>
            <person name="Adiconis X."/>
            <person name="Fan L."/>
            <person name="Levin J.Z."/>
            <person name="Mitchell T.K."/>
            <person name="Okubara P.A."/>
            <person name="Farman M.L."/>
            <person name="Kohn L.M."/>
            <person name="Birren B."/>
            <person name="Ma L.-J."/>
            <person name="Dean R.A."/>
        </authorList>
    </citation>
    <scope>NUCLEOTIDE SEQUENCE</scope>
    <source>
        <strain evidence="2">R3-111a-1</strain>
    </source>
</reference>
<reference evidence="1" key="2">
    <citation type="submission" date="2010-07" db="EMBL/GenBank/DDBJ databases">
        <authorList>
            <consortium name="The Broad Institute Genome Sequencing Platform"/>
            <consortium name="Broad Institute Genome Sequencing Center for Infectious Disease"/>
            <person name="Ma L.-J."/>
            <person name="Dead R."/>
            <person name="Young S."/>
            <person name="Zeng Q."/>
            <person name="Koehrsen M."/>
            <person name="Alvarado L."/>
            <person name="Berlin A."/>
            <person name="Chapman S.B."/>
            <person name="Chen Z."/>
            <person name="Freedman E."/>
            <person name="Gellesch M."/>
            <person name="Goldberg J."/>
            <person name="Griggs A."/>
            <person name="Gujja S."/>
            <person name="Heilman E.R."/>
            <person name="Heiman D."/>
            <person name="Hepburn T."/>
            <person name="Howarth C."/>
            <person name="Jen D."/>
            <person name="Larson L."/>
            <person name="Mehta T."/>
            <person name="Neiman D."/>
            <person name="Pearson M."/>
            <person name="Roberts A."/>
            <person name="Saif S."/>
            <person name="Shea T."/>
            <person name="Shenoy N."/>
            <person name="Sisk P."/>
            <person name="Stolte C."/>
            <person name="Sykes S."/>
            <person name="Walk T."/>
            <person name="White J."/>
            <person name="Yandava C."/>
            <person name="Haas B."/>
            <person name="Nusbaum C."/>
            <person name="Birren B."/>
        </authorList>
    </citation>
    <scope>NUCLEOTIDE SEQUENCE</scope>
    <source>
        <strain evidence="1">R3-111a-1</strain>
    </source>
</reference>
<reference evidence="2" key="5">
    <citation type="submission" date="2018-04" db="UniProtKB">
        <authorList>
            <consortium name="EnsemblFungi"/>
        </authorList>
    </citation>
    <scope>IDENTIFICATION</scope>
    <source>
        <strain evidence="2">R3-111a-1</strain>
    </source>
</reference>
<dbReference type="EMBL" id="GL385398">
    <property type="protein sequence ID" value="EJT74820.1"/>
    <property type="molecule type" value="Genomic_DNA"/>
</dbReference>
<reference evidence="3" key="1">
    <citation type="submission" date="2010-07" db="EMBL/GenBank/DDBJ databases">
        <title>The genome sequence of Gaeumannomyces graminis var. tritici strain R3-111a-1.</title>
        <authorList>
            <consortium name="The Broad Institute Genome Sequencing Platform"/>
            <person name="Ma L.-J."/>
            <person name="Dead R."/>
            <person name="Young S."/>
            <person name="Zeng Q."/>
            <person name="Koehrsen M."/>
            <person name="Alvarado L."/>
            <person name="Berlin A."/>
            <person name="Chapman S.B."/>
            <person name="Chen Z."/>
            <person name="Freedman E."/>
            <person name="Gellesch M."/>
            <person name="Goldberg J."/>
            <person name="Griggs A."/>
            <person name="Gujja S."/>
            <person name="Heilman E.R."/>
            <person name="Heiman D."/>
            <person name="Hepburn T."/>
            <person name="Howarth C."/>
            <person name="Jen D."/>
            <person name="Larson L."/>
            <person name="Mehta T."/>
            <person name="Neiman D."/>
            <person name="Pearson M."/>
            <person name="Roberts A."/>
            <person name="Saif S."/>
            <person name="Shea T."/>
            <person name="Shenoy N."/>
            <person name="Sisk P."/>
            <person name="Stolte C."/>
            <person name="Sykes S."/>
            <person name="Walk T."/>
            <person name="White J."/>
            <person name="Yandava C."/>
            <person name="Haas B."/>
            <person name="Nusbaum C."/>
            <person name="Birren B."/>
        </authorList>
    </citation>
    <scope>NUCLEOTIDE SEQUENCE [LARGE SCALE GENOMIC DNA]</scope>
    <source>
        <strain evidence="3">R3-111a-1</strain>
    </source>
</reference>
<dbReference type="AlphaFoldDB" id="J3P569"/>
<evidence type="ECO:0000313" key="3">
    <source>
        <dbReference type="Proteomes" id="UP000006039"/>
    </source>
</evidence>
<dbReference type="HOGENOM" id="CLU_2346808_0_0_1"/>
<dbReference type="Proteomes" id="UP000006039">
    <property type="component" value="Unassembled WGS sequence"/>
</dbReference>
<reference evidence="1" key="3">
    <citation type="submission" date="2010-09" db="EMBL/GenBank/DDBJ databases">
        <title>Annotation of Gaeumannomyces graminis var. tritici R3-111a-1.</title>
        <authorList>
            <consortium name="The Broad Institute Genome Sequencing Platform"/>
            <person name="Ma L.-J."/>
            <person name="Dead R."/>
            <person name="Young S.K."/>
            <person name="Zeng Q."/>
            <person name="Gargeya S."/>
            <person name="Fitzgerald M."/>
            <person name="Haas B."/>
            <person name="Abouelleil A."/>
            <person name="Alvarado L."/>
            <person name="Arachchi H.M."/>
            <person name="Berlin A."/>
            <person name="Brown A."/>
            <person name="Chapman S.B."/>
            <person name="Chen Z."/>
            <person name="Dunbar C."/>
            <person name="Freedman E."/>
            <person name="Gearin G."/>
            <person name="Gellesch M."/>
            <person name="Goldberg J."/>
            <person name="Griggs A."/>
            <person name="Gujja S."/>
            <person name="Heiman D."/>
            <person name="Howarth C."/>
            <person name="Larson L."/>
            <person name="Lui A."/>
            <person name="MacDonald P.J.P."/>
            <person name="Mehta T."/>
            <person name="Montmayeur A."/>
            <person name="Murphy C."/>
            <person name="Neiman D."/>
            <person name="Pearson M."/>
            <person name="Priest M."/>
            <person name="Roberts A."/>
            <person name="Saif S."/>
            <person name="Shea T."/>
            <person name="Shenoy N."/>
            <person name="Sisk P."/>
            <person name="Stolte C."/>
            <person name="Sykes S."/>
            <person name="Yandava C."/>
            <person name="Wortman J."/>
            <person name="Nusbaum C."/>
            <person name="Birren B."/>
        </authorList>
    </citation>
    <scope>NUCLEOTIDE SEQUENCE</scope>
    <source>
        <strain evidence="1">R3-111a-1</strain>
    </source>
</reference>
<dbReference type="VEuPathDB" id="FungiDB:GGTG_08658"/>
<keyword evidence="3" id="KW-1185">Reference proteome</keyword>
<accession>J3P569</accession>
<gene>
    <name evidence="2" type="primary">20349116</name>
    <name evidence="1" type="ORF">GGTG_08658</name>
</gene>
<name>J3P569_GAET3</name>
<evidence type="ECO:0000313" key="2">
    <source>
        <dbReference type="EnsemblFungi" id="EJT74820"/>
    </source>
</evidence>
<dbReference type="RefSeq" id="XP_009224764.1">
    <property type="nucleotide sequence ID" value="XM_009226500.1"/>
</dbReference>
<dbReference type="EnsemblFungi" id="EJT74820">
    <property type="protein sequence ID" value="EJT74820"/>
    <property type="gene ID" value="GGTG_08658"/>
</dbReference>
<organism evidence="1">
    <name type="scientific">Gaeumannomyces tritici (strain R3-111a-1)</name>
    <name type="common">Wheat and barley take-all root rot fungus</name>
    <name type="synonym">Gaeumannomyces graminis var. tritici</name>
    <dbReference type="NCBI Taxonomy" id="644352"/>
    <lineage>
        <taxon>Eukaryota</taxon>
        <taxon>Fungi</taxon>
        <taxon>Dikarya</taxon>
        <taxon>Ascomycota</taxon>
        <taxon>Pezizomycotina</taxon>
        <taxon>Sordariomycetes</taxon>
        <taxon>Sordariomycetidae</taxon>
        <taxon>Magnaporthales</taxon>
        <taxon>Magnaporthaceae</taxon>
        <taxon>Gaeumannomyces</taxon>
    </lineage>
</organism>